<feature type="compositionally biased region" description="Polar residues" evidence="1">
    <location>
        <begin position="85"/>
        <end position="95"/>
    </location>
</feature>
<feature type="compositionally biased region" description="Basic and acidic residues" evidence="1">
    <location>
        <begin position="296"/>
        <end position="316"/>
    </location>
</feature>
<dbReference type="Proteomes" id="UP000008370">
    <property type="component" value="Unassembled WGS sequence"/>
</dbReference>
<accession>K5UX08</accession>
<feature type="region of interest" description="Disordered" evidence="1">
    <location>
        <begin position="1"/>
        <end position="95"/>
    </location>
</feature>
<proteinExistence type="predicted"/>
<dbReference type="RefSeq" id="XP_007397309.1">
    <property type="nucleotide sequence ID" value="XM_007397247.1"/>
</dbReference>
<reference evidence="2 3" key="1">
    <citation type="journal article" date="2012" name="BMC Genomics">
        <title>Comparative genomics of the white-rot fungi, Phanerochaete carnosa and P. chrysosporium, to elucidate the genetic basis of the distinct wood types they colonize.</title>
        <authorList>
            <person name="Suzuki H."/>
            <person name="MacDonald J."/>
            <person name="Syed K."/>
            <person name="Salamov A."/>
            <person name="Hori C."/>
            <person name="Aerts A."/>
            <person name="Henrissat B."/>
            <person name="Wiebenga A."/>
            <person name="vanKuyk P.A."/>
            <person name="Barry K."/>
            <person name="Lindquist E."/>
            <person name="LaButti K."/>
            <person name="Lapidus A."/>
            <person name="Lucas S."/>
            <person name="Coutinho P."/>
            <person name="Gong Y."/>
            <person name="Samejima M."/>
            <person name="Mahadevan R."/>
            <person name="Abou-Zaid M."/>
            <person name="de Vries R.P."/>
            <person name="Igarashi K."/>
            <person name="Yadav J.S."/>
            <person name="Grigoriev I.V."/>
            <person name="Master E.R."/>
        </authorList>
    </citation>
    <scope>NUCLEOTIDE SEQUENCE [LARGE SCALE GENOMIC DNA]</scope>
    <source>
        <strain evidence="2 3">HHB-10118-sp</strain>
    </source>
</reference>
<organism evidence="2 3">
    <name type="scientific">Phanerochaete carnosa (strain HHB-10118-sp)</name>
    <name type="common">White-rot fungus</name>
    <name type="synonym">Peniophora carnosa</name>
    <dbReference type="NCBI Taxonomy" id="650164"/>
    <lineage>
        <taxon>Eukaryota</taxon>
        <taxon>Fungi</taxon>
        <taxon>Dikarya</taxon>
        <taxon>Basidiomycota</taxon>
        <taxon>Agaricomycotina</taxon>
        <taxon>Agaricomycetes</taxon>
        <taxon>Polyporales</taxon>
        <taxon>Phanerochaetaceae</taxon>
        <taxon>Phanerochaete</taxon>
    </lineage>
</organism>
<sequence length="316" mass="34212">MLEPPPAHMSHSTLDTRQFQDLPLSETSAPPHWSARRAEEWASTNAVTPSATGPHRDRVSTSMYAVPNTSWPPPPAQLAEHNTSRHTMSSRVATTDSSERWNNIYQPEQGYVERRIGIASNRFTSSSCGSAALAYTSHLPTAPSPASLLTGRCMQPTSSGMRPDHHRPPSPPKTTPLSSPHKRSCDYGHALSLTPAGGSTCRALSAKAPRPPSSALSSAIPRVPTPPWGYRPSGIIHEEAWVLDEPMDAALAERLELDGARLENALSLAQAQRGSPPYRPDIHSGTVYAEAPPPRDAGRRSHRDKFSDDVHDVGAE</sequence>
<dbReference type="InParanoid" id="K5UX08"/>
<name>K5UX08_PHACS</name>
<feature type="region of interest" description="Disordered" evidence="1">
    <location>
        <begin position="270"/>
        <end position="316"/>
    </location>
</feature>
<evidence type="ECO:0000256" key="1">
    <source>
        <dbReference type="SAM" id="MobiDB-lite"/>
    </source>
</evidence>
<dbReference type="KEGG" id="pco:PHACADRAFT_210420"/>
<keyword evidence="3" id="KW-1185">Reference proteome</keyword>
<evidence type="ECO:0000313" key="3">
    <source>
        <dbReference type="Proteomes" id="UP000008370"/>
    </source>
</evidence>
<feature type="compositionally biased region" description="Polar residues" evidence="1">
    <location>
        <begin position="10"/>
        <end position="19"/>
    </location>
</feature>
<feature type="compositionally biased region" description="Polar residues" evidence="1">
    <location>
        <begin position="42"/>
        <end position="51"/>
    </location>
</feature>
<dbReference type="EMBL" id="JH930473">
    <property type="protein sequence ID" value="EKM54621.1"/>
    <property type="molecule type" value="Genomic_DNA"/>
</dbReference>
<evidence type="ECO:0000313" key="2">
    <source>
        <dbReference type="EMBL" id="EKM54621.1"/>
    </source>
</evidence>
<dbReference type="HOGENOM" id="CLU_880301_0_0_1"/>
<gene>
    <name evidence="2" type="ORF">PHACADRAFT_210420</name>
</gene>
<dbReference type="AlphaFoldDB" id="K5UX08"/>
<feature type="region of interest" description="Disordered" evidence="1">
    <location>
        <begin position="144"/>
        <end position="223"/>
    </location>
</feature>
<protein>
    <submittedName>
        <fullName evidence="2">Uncharacterized protein</fullName>
    </submittedName>
</protein>
<dbReference type="GeneID" id="18912963"/>
<feature type="compositionally biased region" description="Low complexity" evidence="1">
    <location>
        <begin position="202"/>
        <end position="219"/>
    </location>
</feature>
<feature type="compositionally biased region" description="Polar residues" evidence="1">
    <location>
        <begin position="60"/>
        <end position="69"/>
    </location>
</feature>